<proteinExistence type="predicted"/>
<feature type="signal peptide" evidence="1">
    <location>
        <begin position="1"/>
        <end position="16"/>
    </location>
</feature>
<feature type="chain" id="PRO_5044235485" evidence="1">
    <location>
        <begin position="17"/>
        <end position="296"/>
    </location>
</feature>
<sequence>MLAGALLLAASVPVGAELGDRLLREYTVYENQPIIDDDAYGAGFTPSGACIPKLGNPFAKDGASSESAPVTLYFTGGGQISGVGVDVFGAMKPELVDAGYFIPVDKGNKLNATERYHIAVGFRGAADVCSDQIYPEKIGTSAIINPHGIAKEIPLTSKEAEEAKFHRGSCFNGMGFHYFLDLVRGPRMSWQAKNLMPVVPMYDPTTNSLNAIFFASTVNQNSLFSSHGWEPVPLINFAMCKNWCDSDCAFSDTSIWSTMHFYFNDVKELKCPSNLKCSVPGISCCPISLVEAASLD</sequence>
<dbReference type="EMBL" id="JBGBPQ010000002">
    <property type="protein sequence ID" value="KAL1528863.1"/>
    <property type="molecule type" value="Genomic_DNA"/>
</dbReference>
<dbReference type="Proteomes" id="UP001515480">
    <property type="component" value="Unassembled WGS sequence"/>
</dbReference>
<gene>
    <name evidence="2" type="ORF">AB1Y20_010186</name>
</gene>
<evidence type="ECO:0000313" key="3">
    <source>
        <dbReference type="Proteomes" id="UP001515480"/>
    </source>
</evidence>
<reference evidence="2 3" key="1">
    <citation type="journal article" date="2024" name="Science">
        <title>Giant polyketide synthase enzymes in the biosynthesis of giant marine polyether toxins.</title>
        <authorList>
            <person name="Fallon T.R."/>
            <person name="Shende V.V."/>
            <person name="Wierzbicki I.H."/>
            <person name="Pendleton A.L."/>
            <person name="Watervoot N.F."/>
            <person name="Auber R.P."/>
            <person name="Gonzalez D.J."/>
            <person name="Wisecaver J.H."/>
            <person name="Moore B.S."/>
        </authorList>
    </citation>
    <scope>NUCLEOTIDE SEQUENCE [LARGE SCALE GENOMIC DNA]</scope>
    <source>
        <strain evidence="2 3">12B1</strain>
    </source>
</reference>
<keyword evidence="3" id="KW-1185">Reference proteome</keyword>
<accession>A0AB34K6F2</accession>
<keyword evidence="1" id="KW-0732">Signal</keyword>
<protein>
    <submittedName>
        <fullName evidence="2">Uncharacterized protein</fullName>
    </submittedName>
</protein>
<evidence type="ECO:0000256" key="1">
    <source>
        <dbReference type="SAM" id="SignalP"/>
    </source>
</evidence>
<name>A0AB34K6F2_PRYPA</name>
<evidence type="ECO:0000313" key="2">
    <source>
        <dbReference type="EMBL" id="KAL1528863.1"/>
    </source>
</evidence>
<dbReference type="AlphaFoldDB" id="A0AB34K6F2"/>
<organism evidence="2 3">
    <name type="scientific">Prymnesium parvum</name>
    <name type="common">Toxic golden alga</name>
    <dbReference type="NCBI Taxonomy" id="97485"/>
    <lineage>
        <taxon>Eukaryota</taxon>
        <taxon>Haptista</taxon>
        <taxon>Haptophyta</taxon>
        <taxon>Prymnesiophyceae</taxon>
        <taxon>Prymnesiales</taxon>
        <taxon>Prymnesiaceae</taxon>
        <taxon>Prymnesium</taxon>
    </lineage>
</organism>
<comment type="caution">
    <text evidence="2">The sequence shown here is derived from an EMBL/GenBank/DDBJ whole genome shotgun (WGS) entry which is preliminary data.</text>
</comment>